<organism evidence="1 2">
    <name type="scientific">Coregonus suidteri</name>
    <dbReference type="NCBI Taxonomy" id="861788"/>
    <lineage>
        <taxon>Eukaryota</taxon>
        <taxon>Metazoa</taxon>
        <taxon>Chordata</taxon>
        <taxon>Craniata</taxon>
        <taxon>Vertebrata</taxon>
        <taxon>Euteleostomi</taxon>
        <taxon>Actinopterygii</taxon>
        <taxon>Neopterygii</taxon>
        <taxon>Teleostei</taxon>
        <taxon>Protacanthopterygii</taxon>
        <taxon>Salmoniformes</taxon>
        <taxon>Salmonidae</taxon>
        <taxon>Coregoninae</taxon>
        <taxon>Coregonus</taxon>
    </lineage>
</organism>
<accession>A0AAN8QK80</accession>
<reference evidence="1 2" key="1">
    <citation type="submission" date="2021-04" db="EMBL/GenBank/DDBJ databases">
        <authorList>
            <person name="De Guttry C."/>
            <person name="Zahm M."/>
            <person name="Klopp C."/>
            <person name="Cabau C."/>
            <person name="Louis A."/>
            <person name="Berthelot C."/>
            <person name="Parey E."/>
            <person name="Roest Crollius H."/>
            <person name="Montfort J."/>
            <person name="Robinson-Rechavi M."/>
            <person name="Bucao C."/>
            <person name="Bouchez O."/>
            <person name="Gislard M."/>
            <person name="Lluch J."/>
            <person name="Milhes M."/>
            <person name="Lampietro C."/>
            <person name="Lopez Roques C."/>
            <person name="Donnadieu C."/>
            <person name="Braasch I."/>
            <person name="Desvignes T."/>
            <person name="Postlethwait J."/>
            <person name="Bobe J."/>
            <person name="Wedekind C."/>
            <person name="Guiguen Y."/>
        </authorList>
    </citation>
    <scope>NUCLEOTIDE SEQUENCE [LARGE SCALE GENOMIC DNA]</scope>
    <source>
        <strain evidence="1">Cs_M1</strain>
        <tissue evidence="1">Blood</tissue>
    </source>
</reference>
<dbReference type="EMBL" id="JAGTTL010000027">
    <property type="protein sequence ID" value="KAK6300588.1"/>
    <property type="molecule type" value="Genomic_DNA"/>
</dbReference>
<dbReference type="AlphaFoldDB" id="A0AAN8QK80"/>
<evidence type="ECO:0000313" key="1">
    <source>
        <dbReference type="EMBL" id="KAK6300588.1"/>
    </source>
</evidence>
<gene>
    <name evidence="1" type="ORF">J4Q44_G00286860</name>
</gene>
<name>A0AAN8QK80_9TELE</name>
<protein>
    <submittedName>
        <fullName evidence="1">Uncharacterized protein</fullName>
    </submittedName>
</protein>
<sequence>MQAHMCGSEARHVFRPETDFSGRFPNCPFTALVQFGAQGLCVEGQATIQHGRTRRRNQSPVYWLCQVLQCIHNHRQEELCLAHICKHSHHRPLLQVEAQETGGCHGKVMCPDCSVV</sequence>
<keyword evidence="2" id="KW-1185">Reference proteome</keyword>
<comment type="caution">
    <text evidence="1">The sequence shown here is derived from an EMBL/GenBank/DDBJ whole genome shotgun (WGS) entry which is preliminary data.</text>
</comment>
<evidence type="ECO:0000313" key="2">
    <source>
        <dbReference type="Proteomes" id="UP001356427"/>
    </source>
</evidence>
<proteinExistence type="predicted"/>
<dbReference type="Proteomes" id="UP001356427">
    <property type="component" value="Unassembled WGS sequence"/>
</dbReference>